<organism evidence="2 3">
    <name type="scientific">Candidatus Azambacteria bacterium RIFCSPLOWO2_01_FULL_46_25</name>
    <dbReference type="NCBI Taxonomy" id="1797298"/>
    <lineage>
        <taxon>Bacteria</taxon>
        <taxon>Candidatus Azamiibacteriota</taxon>
    </lineage>
</organism>
<keyword evidence="1" id="KW-1133">Transmembrane helix</keyword>
<keyword evidence="1" id="KW-0472">Membrane</keyword>
<gene>
    <name evidence="2" type="ORF">A2988_01640</name>
</gene>
<dbReference type="Proteomes" id="UP000176650">
    <property type="component" value="Unassembled WGS sequence"/>
</dbReference>
<sequence length="184" mass="21065">MGSTDPSAKTAQRRPGFPEREFDIANALARFGIYVVVTIVVSFLLLLVYRVVFLTFTDNYVTTYRYDLIGENKGKNTIVPRNGYVFAWPFIQKVHIVDKRPMQVCISAIQRVLNCKLVQFNPAGLDLFLAWHGRDDYENNGTRENPSQFNQILMAYAYEGSGKEYPFLTVIRELKPSEIGEALR</sequence>
<evidence type="ECO:0000256" key="1">
    <source>
        <dbReference type="SAM" id="Phobius"/>
    </source>
</evidence>
<name>A0A1F5BU76_9BACT</name>
<keyword evidence="1" id="KW-0812">Transmembrane</keyword>
<accession>A0A1F5BU76</accession>
<comment type="caution">
    <text evidence="2">The sequence shown here is derived from an EMBL/GenBank/DDBJ whole genome shotgun (WGS) entry which is preliminary data.</text>
</comment>
<evidence type="ECO:0000313" key="2">
    <source>
        <dbReference type="EMBL" id="OGD34161.1"/>
    </source>
</evidence>
<protein>
    <recommendedName>
        <fullName evidence="4">Band 7 domain-containing protein</fullName>
    </recommendedName>
</protein>
<evidence type="ECO:0000313" key="3">
    <source>
        <dbReference type="Proteomes" id="UP000176650"/>
    </source>
</evidence>
<proteinExistence type="predicted"/>
<evidence type="ECO:0008006" key="4">
    <source>
        <dbReference type="Google" id="ProtNLM"/>
    </source>
</evidence>
<reference evidence="2 3" key="1">
    <citation type="journal article" date="2016" name="Nat. Commun.">
        <title>Thousands of microbial genomes shed light on interconnected biogeochemical processes in an aquifer system.</title>
        <authorList>
            <person name="Anantharaman K."/>
            <person name="Brown C.T."/>
            <person name="Hug L.A."/>
            <person name="Sharon I."/>
            <person name="Castelle C.J."/>
            <person name="Probst A.J."/>
            <person name="Thomas B.C."/>
            <person name="Singh A."/>
            <person name="Wilkins M.J."/>
            <person name="Karaoz U."/>
            <person name="Brodie E.L."/>
            <person name="Williams K.H."/>
            <person name="Hubbard S.S."/>
            <person name="Banfield J.F."/>
        </authorList>
    </citation>
    <scope>NUCLEOTIDE SEQUENCE [LARGE SCALE GENOMIC DNA]</scope>
</reference>
<dbReference type="AlphaFoldDB" id="A0A1F5BU76"/>
<feature type="transmembrane region" description="Helical" evidence="1">
    <location>
        <begin position="31"/>
        <end position="56"/>
    </location>
</feature>
<dbReference type="EMBL" id="MEYS01000002">
    <property type="protein sequence ID" value="OGD34161.1"/>
    <property type="molecule type" value="Genomic_DNA"/>
</dbReference>